<feature type="transmembrane region" description="Helical" evidence="1">
    <location>
        <begin position="23"/>
        <end position="42"/>
    </location>
</feature>
<proteinExistence type="predicted"/>
<name>A0A382QYD8_9ZZZZ</name>
<sequence>MSEQEKKEKKVLQKDPDMDRRELLKGLATLPAIAAFFVSLWAKLRRDAIKKSNLLQDLVKKKQAPAIVSSTGSYEHLRIGV</sequence>
<gene>
    <name evidence="2" type="ORF">METZ01_LOCUS342851</name>
</gene>
<evidence type="ECO:0000313" key="2">
    <source>
        <dbReference type="EMBL" id="SVC89997.1"/>
    </source>
</evidence>
<keyword evidence="1" id="KW-0472">Membrane</keyword>
<feature type="non-terminal residue" evidence="2">
    <location>
        <position position="81"/>
    </location>
</feature>
<dbReference type="AlphaFoldDB" id="A0A382QYD8"/>
<organism evidence="2">
    <name type="scientific">marine metagenome</name>
    <dbReference type="NCBI Taxonomy" id="408172"/>
    <lineage>
        <taxon>unclassified sequences</taxon>
        <taxon>metagenomes</taxon>
        <taxon>ecological metagenomes</taxon>
    </lineage>
</organism>
<dbReference type="EMBL" id="UINC01117521">
    <property type="protein sequence ID" value="SVC89997.1"/>
    <property type="molecule type" value="Genomic_DNA"/>
</dbReference>
<reference evidence="2" key="1">
    <citation type="submission" date="2018-05" db="EMBL/GenBank/DDBJ databases">
        <authorList>
            <person name="Lanie J.A."/>
            <person name="Ng W.-L."/>
            <person name="Kazmierczak K.M."/>
            <person name="Andrzejewski T.M."/>
            <person name="Davidsen T.M."/>
            <person name="Wayne K.J."/>
            <person name="Tettelin H."/>
            <person name="Glass J.I."/>
            <person name="Rusch D."/>
            <person name="Podicherti R."/>
            <person name="Tsui H.-C.T."/>
            <person name="Winkler M.E."/>
        </authorList>
    </citation>
    <scope>NUCLEOTIDE SEQUENCE</scope>
</reference>
<protein>
    <submittedName>
        <fullName evidence="2">Uncharacterized protein</fullName>
    </submittedName>
</protein>
<accession>A0A382QYD8</accession>
<keyword evidence="1" id="KW-1133">Transmembrane helix</keyword>
<keyword evidence="1" id="KW-0812">Transmembrane</keyword>
<evidence type="ECO:0000256" key="1">
    <source>
        <dbReference type="SAM" id="Phobius"/>
    </source>
</evidence>